<dbReference type="InterPro" id="IPR014777">
    <property type="entry name" value="4pyrrole_Mease_sub1"/>
</dbReference>
<evidence type="ECO:0000256" key="1">
    <source>
        <dbReference type="ARBA" id="ARBA00022490"/>
    </source>
</evidence>
<name>A0A6J6IPE6_9ZZZZ</name>
<dbReference type="HAMAP" id="MF_01877">
    <property type="entry name" value="16SrRNA_methyltr_I"/>
    <property type="match status" value="1"/>
</dbReference>
<keyword evidence="5" id="KW-0949">S-adenosyl-L-methionine</keyword>
<dbReference type="InterPro" id="IPR008189">
    <property type="entry name" value="rRNA_ssu_MeTfrase_I"/>
</dbReference>
<evidence type="ECO:0000256" key="5">
    <source>
        <dbReference type="ARBA" id="ARBA00022691"/>
    </source>
</evidence>
<dbReference type="GO" id="GO:0006364">
    <property type="term" value="P:rRNA processing"/>
    <property type="evidence" value="ECO:0007669"/>
    <property type="project" value="UniProtKB-KW"/>
</dbReference>
<dbReference type="GO" id="GO:0032259">
    <property type="term" value="P:methylation"/>
    <property type="evidence" value="ECO:0007669"/>
    <property type="project" value="UniProtKB-KW"/>
</dbReference>
<dbReference type="CDD" id="cd11648">
    <property type="entry name" value="RsmI"/>
    <property type="match status" value="1"/>
</dbReference>
<proteinExistence type="inferred from homology"/>
<dbReference type="EMBL" id="CAEZUP010000155">
    <property type="protein sequence ID" value="CAB4626294.1"/>
    <property type="molecule type" value="Genomic_DNA"/>
</dbReference>
<evidence type="ECO:0000256" key="2">
    <source>
        <dbReference type="ARBA" id="ARBA00022552"/>
    </source>
</evidence>
<dbReference type="FunFam" id="3.30.950.10:FF:000002">
    <property type="entry name" value="Ribosomal RNA small subunit methyltransferase I"/>
    <property type="match status" value="1"/>
</dbReference>
<organism evidence="7">
    <name type="scientific">freshwater metagenome</name>
    <dbReference type="NCBI Taxonomy" id="449393"/>
    <lineage>
        <taxon>unclassified sequences</taxon>
        <taxon>metagenomes</taxon>
        <taxon>ecological metagenomes</taxon>
    </lineage>
</organism>
<sequence>MSSTGSGPGRLILVGTPIGNLGDMSERGADALRRADAIACEDTRRTGRLLAHLGFRTPALLVVNDHTEEGAIGDILARLGRGERVAVVSDAGMPGISDPGERLVVAAADAGFMIEVVPGPSAAITGLVASGLPAGRFVFEGFLPRKGSGRTARLAEISAERRTVVLYEAPHRLVRTLSDLTAGCGGERRVALARELTKMHEEFWRGTLDESLVRCDEVEPRGEYVIILDGAPVPAAATDVDVRLAMERAITSGKSTRDAATEVAASLGVAKRRAYDAGVALALESEAKPSR</sequence>
<keyword evidence="2" id="KW-0698">rRNA processing</keyword>
<accession>A0A6J6IPE6</accession>
<dbReference type="InterPro" id="IPR035996">
    <property type="entry name" value="4pyrrol_Methylase_sf"/>
</dbReference>
<dbReference type="PROSITE" id="PS01296">
    <property type="entry name" value="RSMI"/>
    <property type="match status" value="1"/>
</dbReference>
<dbReference type="Pfam" id="PF00590">
    <property type="entry name" value="TP_methylase"/>
    <property type="match status" value="1"/>
</dbReference>
<dbReference type="InterPro" id="IPR014776">
    <property type="entry name" value="4pyrrole_Mease_sub2"/>
</dbReference>
<evidence type="ECO:0000256" key="3">
    <source>
        <dbReference type="ARBA" id="ARBA00022603"/>
    </source>
</evidence>
<evidence type="ECO:0000256" key="4">
    <source>
        <dbReference type="ARBA" id="ARBA00022679"/>
    </source>
</evidence>
<dbReference type="InterPro" id="IPR000878">
    <property type="entry name" value="4pyrrol_Mease"/>
</dbReference>
<keyword evidence="3" id="KW-0489">Methyltransferase</keyword>
<dbReference type="Gene3D" id="3.30.950.10">
    <property type="entry name" value="Methyltransferase, Cobalt-precorrin-4 Transmethylase, Domain 2"/>
    <property type="match status" value="1"/>
</dbReference>
<keyword evidence="1" id="KW-0963">Cytoplasm</keyword>
<gene>
    <name evidence="7" type="ORF">UFOPK1835_02158</name>
</gene>
<dbReference type="InterPro" id="IPR018063">
    <property type="entry name" value="SAM_MeTrfase_RsmI_CS"/>
</dbReference>
<dbReference type="NCBIfam" id="TIGR00096">
    <property type="entry name" value="16S rRNA (cytidine(1402)-2'-O)-methyltransferase"/>
    <property type="match status" value="1"/>
</dbReference>
<dbReference type="GO" id="GO:0008168">
    <property type="term" value="F:methyltransferase activity"/>
    <property type="evidence" value="ECO:0007669"/>
    <property type="project" value="UniProtKB-KW"/>
</dbReference>
<evidence type="ECO:0000313" key="7">
    <source>
        <dbReference type="EMBL" id="CAB4626294.1"/>
    </source>
</evidence>
<reference evidence="7" key="1">
    <citation type="submission" date="2020-05" db="EMBL/GenBank/DDBJ databases">
        <authorList>
            <person name="Chiriac C."/>
            <person name="Salcher M."/>
            <person name="Ghai R."/>
            <person name="Kavagutti S V."/>
        </authorList>
    </citation>
    <scope>NUCLEOTIDE SEQUENCE</scope>
</reference>
<keyword evidence="4" id="KW-0808">Transferase</keyword>
<dbReference type="Gene3D" id="3.40.1010.10">
    <property type="entry name" value="Cobalt-precorrin-4 Transmethylase, Domain 1"/>
    <property type="match status" value="1"/>
</dbReference>
<feature type="domain" description="Tetrapyrrole methylase" evidence="6">
    <location>
        <begin position="10"/>
        <end position="210"/>
    </location>
</feature>
<dbReference type="AlphaFoldDB" id="A0A6J6IPE6"/>
<dbReference type="PIRSF" id="PIRSF005917">
    <property type="entry name" value="MTase_YraL"/>
    <property type="match status" value="1"/>
</dbReference>
<dbReference type="PANTHER" id="PTHR46111:SF1">
    <property type="entry name" value="RIBOSOMAL RNA SMALL SUBUNIT METHYLTRANSFERASE I"/>
    <property type="match status" value="1"/>
</dbReference>
<protein>
    <submittedName>
        <fullName evidence="7">Unannotated protein</fullName>
    </submittedName>
</protein>
<dbReference type="SUPFAM" id="SSF53790">
    <property type="entry name" value="Tetrapyrrole methylase"/>
    <property type="match status" value="1"/>
</dbReference>
<dbReference type="PANTHER" id="PTHR46111">
    <property type="entry name" value="RIBOSOMAL RNA SMALL SUBUNIT METHYLTRANSFERASE I"/>
    <property type="match status" value="1"/>
</dbReference>
<evidence type="ECO:0000259" key="6">
    <source>
        <dbReference type="Pfam" id="PF00590"/>
    </source>
</evidence>